<dbReference type="InterPro" id="IPR000953">
    <property type="entry name" value="Chromo/chromo_shadow_dom"/>
</dbReference>
<dbReference type="SMART" id="SM00298">
    <property type="entry name" value="CHROMO"/>
    <property type="match status" value="1"/>
</dbReference>
<evidence type="ECO:0000256" key="2">
    <source>
        <dbReference type="ARBA" id="ARBA00023242"/>
    </source>
</evidence>
<sequence>MFHLQPLIWPSLESTFPRDPCERSSSFGYGYDYLTAGALGSASLPYDDLLWRDPNAKKIAFDNGSSHWGDPEISNARPIRYWLVSEGEGGRTEGASAETFDPESDGKNTKKFDGECCSSPMNFTLPETITKGAATGWKEVNSRDVLGGVDPFFRGCSDKVGMSCSSVPLTALSTSDNVNECDGAFLLQNKPHFSDSSFVGQLRSILEDLRLIAMDLQCLISQMEDGNTRKDQIESHVHLSVESSYLLSTSSVWLMSGSESEESGSVSGEEYVVEKILDKRIRRGKVEYYIQWKGYGPEENTWEPAEQCDCPSLIKEFERKHKKAPKNSSQNSRKRKSRLNEESDDAASIQDSVEKDIFDDEAAEDTPKLPSNKVKNSKEDDSKYGVCLGRKVSQILGLNTKGSELQMLVLYSDFKKNREKCAELVPSRILRHYAPQMVIDYYESLVTSK</sequence>
<dbReference type="CDD" id="cd00024">
    <property type="entry name" value="CD_CSD"/>
    <property type="match status" value="1"/>
</dbReference>
<reference evidence="6" key="1">
    <citation type="submission" date="2020-12" db="UniProtKB">
        <authorList>
            <consortium name="WormBaseParasite"/>
        </authorList>
    </citation>
    <scope>IDENTIFICATION</scope>
    <source>
        <strain evidence="6">MHco3</strain>
    </source>
</reference>
<dbReference type="Pfam" id="PF01393">
    <property type="entry name" value="Chromo_shadow"/>
    <property type="match status" value="1"/>
</dbReference>
<dbReference type="InterPro" id="IPR023780">
    <property type="entry name" value="Chromo_domain"/>
</dbReference>
<dbReference type="CDD" id="cd00034">
    <property type="entry name" value="CSD"/>
    <property type="match status" value="1"/>
</dbReference>
<dbReference type="Proteomes" id="UP000025227">
    <property type="component" value="Unplaced"/>
</dbReference>
<dbReference type="GO" id="GO:0005634">
    <property type="term" value="C:nucleus"/>
    <property type="evidence" value="ECO:0007669"/>
    <property type="project" value="UniProtKB-SubCell"/>
</dbReference>
<dbReference type="PRINTS" id="PR00504">
    <property type="entry name" value="CHROMODOMAIN"/>
</dbReference>
<accession>A0A7I4YC97</accession>
<keyword evidence="2" id="KW-0539">Nucleus</keyword>
<protein>
    <submittedName>
        <fullName evidence="6">Chromo domain-containing protein</fullName>
    </submittedName>
</protein>
<name>A0A7I4YC97_HAECO</name>
<dbReference type="PANTHER" id="PTHR22812">
    <property type="entry name" value="CHROMOBOX PROTEIN"/>
    <property type="match status" value="1"/>
</dbReference>
<dbReference type="WBParaSite" id="HCON_00080470-00001">
    <property type="protein sequence ID" value="HCON_00080470-00001"/>
    <property type="gene ID" value="HCON_00080470"/>
</dbReference>
<comment type="subcellular location">
    <subcellularLocation>
        <location evidence="1">Nucleus</location>
    </subcellularLocation>
</comment>
<keyword evidence="5" id="KW-1185">Reference proteome</keyword>
<dbReference type="InterPro" id="IPR008251">
    <property type="entry name" value="Chromo_shadow_dom"/>
</dbReference>
<organism evidence="5 6">
    <name type="scientific">Haemonchus contortus</name>
    <name type="common">Barber pole worm</name>
    <dbReference type="NCBI Taxonomy" id="6289"/>
    <lineage>
        <taxon>Eukaryota</taxon>
        <taxon>Metazoa</taxon>
        <taxon>Ecdysozoa</taxon>
        <taxon>Nematoda</taxon>
        <taxon>Chromadorea</taxon>
        <taxon>Rhabditida</taxon>
        <taxon>Rhabditina</taxon>
        <taxon>Rhabditomorpha</taxon>
        <taxon>Strongyloidea</taxon>
        <taxon>Trichostrongylidae</taxon>
        <taxon>Haemonchus</taxon>
    </lineage>
</organism>
<dbReference type="Pfam" id="PF00385">
    <property type="entry name" value="Chromo"/>
    <property type="match status" value="1"/>
</dbReference>
<dbReference type="Gene3D" id="2.40.50.40">
    <property type="match status" value="2"/>
</dbReference>
<evidence type="ECO:0000313" key="5">
    <source>
        <dbReference type="Proteomes" id="UP000025227"/>
    </source>
</evidence>
<evidence type="ECO:0000313" key="6">
    <source>
        <dbReference type="WBParaSite" id="HCON_00080470-00001"/>
    </source>
</evidence>
<feature type="region of interest" description="Disordered" evidence="3">
    <location>
        <begin position="319"/>
        <end position="381"/>
    </location>
</feature>
<evidence type="ECO:0000259" key="4">
    <source>
        <dbReference type="PROSITE" id="PS50013"/>
    </source>
</evidence>
<dbReference type="InterPro" id="IPR016197">
    <property type="entry name" value="Chromo-like_dom_sf"/>
</dbReference>
<feature type="domain" description="Chromo" evidence="4">
    <location>
        <begin position="271"/>
        <end position="329"/>
    </location>
</feature>
<evidence type="ECO:0000256" key="1">
    <source>
        <dbReference type="ARBA" id="ARBA00004123"/>
    </source>
</evidence>
<evidence type="ECO:0000256" key="3">
    <source>
        <dbReference type="SAM" id="MobiDB-lite"/>
    </source>
</evidence>
<proteinExistence type="predicted"/>
<dbReference type="SUPFAM" id="SSF54160">
    <property type="entry name" value="Chromo domain-like"/>
    <property type="match status" value="2"/>
</dbReference>
<dbReference type="InterPro" id="IPR017984">
    <property type="entry name" value="Chromo_dom_subgr"/>
</dbReference>
<dbReference type="PROSITE" id="PS50013">
    <property type="entry name" value="CHROMO_2"/>
    <property type="match status" value="1"/>
</dbReference>
<dbReference type="OrthoDB" id="433924at2759"/>
<dbReference type="InterPro" id="IPR051219">
    <property type="entry name" value="Heterochromatin_chromo-domain"/>
</dbReference>
<dbReference type="AlphaFoldDB" id="A0A7I4YC97"/>